<dbReference type="STRING" id="1093900.A0A507B5G6"/>
<dbReference type="AlphaFoldDB" id="A0A507B5G6"/>
<reference evidence="3 4" key="1">
    <citation type="submission" date="2019-06" db="EMBL/GenBank/DDBJ databases">
        <title>Draft genome sequence of the filamentous fungus Phialemoniopsis curvata isolated from diesel fuel.</title>
        <authorList>
            <person name="Varaljay V.A."/>
            <person name="Lyon W.J."/>
            <person name="Crouch A.L."/>
            <person name="Drake C.E."/>
            <person name="Hollomon J.M."/>
            <person name="Nadeau L.J."/>
            <person name="Nunn H.S."/>
            <person name="Stevenson B.S."/>
            <person name="Bojanowski C.L."/>
            <person name="Crookes-Goodson W.J."/>
        </authorList>
    </citation>
    <scope>NUCLEOTIDE SEQUENCE [LARGE SCALE GENOMIC DNA]</scope>
    <source>
        <strain evidence="3 4">D216</strain>
    </source>
</reference>
<evidence type="ECO:0000313" key="4">
    <source>
        <dbReference type="Proteomes" id="UP000319257"/>
    </source>
</evidence>
<dbReference type="EMBL" id="SKBQ01000041">
    <property type="protein sequence ID" value="TPX12291.1"/>
    <property type="molecule type" value="Genomic_DNA"/>
</dbReference>
<comment type="caution">
    <text evidence="3">The sequence shown here is derived from an EMBL/GenBank/DDBJ whole genome shotgun (WGS) entry which is preliminary data.</text>
</comment>
<dbReference type="GeneID" id="41974385"/>
<name>A0A507B5G6_9PEZI</name>
<keyword evidence="4" id="KW-1185">Reference proteome</keyword>
<dbReference type="OrthoDB" id="20872at2759"/>
<dbReference type="PANTHER" id="PTHR10622:SF12">
    <property type="entry name" value="HET DOMAIN-CONTAINING PROTEIN"/>
    <property type="match status" value="1"/>
</dbReference>
<protein>
    <submittedName>
        <fullName evidence="3">Uncharacterized protein</fullName>
    </submittedName>
</protein>
<sequence length="611" mass="69754">MLLQVGRSAHGSRAVPGPFYSSLRSKERQDRSKELMLDEFTPPDLPRYAILSHTWEKEEVTFQEFSNIDLAKKKAGFAKIKKTCELATANNLDYVWVDTCCIDKSSSAELSEAINSMFEWYKLATVCFAYLSDLQVNSLNSLWVDEEKRTVCRWFRRGWTLQELLAPARLEFYDSGWNYKGLKTDPGVMKQLFPMTGIRNQKVFRNSDAIQEIAVGERMSWASNRETKRLEDIAYCLLGIFQVNMPMLYGEGMRAFQRLQEEIIKTSTDMSLFCWRAKRGDTRYRGLLADSPREFASYYRTALDSRKSISWASVGSEKEFAVTNKGIRIDAELVSTPHGPGGQIVKALRCNLRPDDYVVLIPIRHFRDNVYIRETPHMIVSSDSAEVENKLIYIAKTVDRRMDQDLAQHMDLRLSFVISPIPPAFRIVPVRCWPAVQWREGPQHFQLTSAKICTCIVVYRLTHNNETRGEFAAICQRNASATQSLRYALVSMSEIGHLFEMLEESTEKNIAALSSMEKFIITGRQTVDVESEGRTFNVFLSKFAPDDEQRLNTLYISIASTAEALYASSKAKDIDPPIGGVKRSKNLEDTKDIAKVRRKVIAVDTKKDAVK</sequence>
<dbReference type="PANTHER" id="PTHR10622">
    <property type="entry name" value="HET DOMAIN-CONTAINING PROTEIN"/>
    <property type="match status" value="1"/>
</dbReference>
<proteinExistence type="predicted"/>
<evidence type="ECO:0000313" key="3">
    <source>
        <dbReference type="EMBL" id="TPX12291.1"/>
    </source>
</evidence>
<dbReference type="InParanoid" id="A0A507B5G6"/>
<gene>
    <name evidence="3" type="ORF">E0L32_006938</name>
</gene>
<accession>A0A507B5G6</accession>
<dbReference type="InterPro" id="IPR010730">
    <property type="entry name" value="HET"/>
</dbReference>
<dbReference type="RefSeq" id="XP_030994002.1">
    <property type="nucleotide sequence ID" value="XM_031141626.1"/>
</dbReference>
<dbReference type="Pfam" id="PF06985">
    <property type="entry name" value="HET"/>
    <property type="match status" value="1"/>
</dbReference>
<evidence type="ECO:0000259" key="2">
    <source>
        <dbReference type="Pfam" id="PF26640"/>
    </source>
</evidence>
<dbReference type="Pfam" id="PF26640">
    <property type="entry name" value="DUF8212"/>
    <property type="match status" value="1"/>
</dbReference>
<feature type="domain" description="Heterokaryon incompatibility" evidence="1">
    <location>
        <begin position="48"/>
        <end position="138"/>
    </location>
</feature>
<organism evidence="3 4">
    <name type="scientific">Thyridium curvatum</name>
    <dbReference type="NCBI Taxonomy" id="1093900"/>
    <lineage>
        <taxon>Eukaryota</taxon>
        <taxon>Fungi</taxon>
        <taxon>Dikarya</taxon>
        <taxon>Ascomycota</taxon>
        <taxon>Pezizomycotina</taxon>
        <taxon>Sordariomycetes</taxon>
        <taxon>Sordariomycetidae</taxon>
        <taxon>Thyridiales</taxon>
        <taxon>Thyridiaceae</taxon>
        <taxon>Thyridium</taxon>
    </lineage>
</organism>
<feature type="domain" description="DUF8212" evidence="2">
    <location>
        <begin position="254"/>
        <end position="277"/>
    </location>
</feature>
<dbReference type="Proteomes" id="UP000319257">
    <property type="component" value="Unassembled WGS sequence"/>
</dbReference>
<evidence type="ECO:0000259" key="1">
    <source>
        <dbReference type="Pfam" id="PF06985"/>
    </source>
</evidence>
<dbReference type="InterPro" id="IPR058525">
    <property type="entry name" value="DUF8212"/>
</dbReference>